<sequence length="443" mass="49824">MSGNFQFINGLEQDSASRKLLRRHVMMGKNAGKRINRPSKKALRERQDQQKSMQKPVTRKANFILGPKSSVPNNAEAVAYWIYISDRVIGRTVDDRIDTFSLPVTVPREAMNVLNVFFTQVVDHIYAVNLGLSLHNLKFLWLQTICIDSDAFKGCISLMSACNNLFLGDAKDSTLSLYHLFETIKIVRRRLAGDQALSNSTIAIVLSLVQQEQMRNEFDIAHTHAKGLGKLIELRGGIEKIESDGPQNELLVMKLCKTDIILALQYGEPLMFYRDRMTEVRKAISAEGLHLDSIALSSPSTAQQIDPCLKQTLQDVMGLCALFNNGLQGHKMELVTYVAMLTSLLYRLLHFRSIGSSPHTSSANSAHHIGLVIFIGMLFIQRGSRQILQCDLLNQRVKQVVKSDLQDCSDNFAFWIMMTAGIWIDDGEIAGMKRMPFFNSFHG</sequence>
<dbReference type="EMBL" id="JANJQO010000147">
    <property type="protein sequence ID" value="KAJ2981178.1"/>
    <property type="molecule type" value="Genomic_DNA"/>
</dbReference>
<evidence type="ECO:0000313" key="1">
    <source>
        <dbReference type="EMBL" id="KAJ2981178.1"/>
    </source>
</evidence>
<gene>
    <name evidence="1" type="ORF">NQ176_g2186</name>
</gene>
<organism evidence="1 2">
    <name type="scientific">Zarea fungicola</name>
    <dbReference type="NCBI Taxonomy" id="93591"/>
    <lineage>
        <taxon>Eukaryota</taxon>
        <taxon>Fungi</taxon>
        <taxon>Dikarya</taxon>
        <taxon>Ascomycota</taxon>
        <taxon>Pezizomycotina</taxon>
        <taxon>Sordariomycetes</taxon>
        <taxon>Hypocreomycetidae</taxon>
        <taxon>Hypocreales</taxon>
        <taxon>Cordycipitaceae</taxon>
        <taxon>Zarea</taxon>
    </lineage>
</organism>
<dbReference type="Proteomes" id="UP001143910">
    <property type="component" value="Unassembled WGS sequence"/>
</dbReference>
<evidence type="ECO:0000313" key="2">
    <source>
        <dbReference type="Proteomes" id="UP001143910"/>
    </source>
</evidence>
<accession>A0ACC1NQ13</accession>
<reference evidence="1" key="1">
    <citation type="submission" date="2022-08" db="EMBL/GenBank/DDBJ databases">
        <title>Genome Sequence of Lecanicillium fungicola.</title>
        <authorList>
            <person name="Buettner E."/>
        </authorList>
    </citation>
    <scope>NUCLEOTIDE SEQUENCE</scope>
    <source>
        <strain evidence="1">Babe33</strain>
    </source>
</reference>
<proteinExistence type="predicted"/>
<protein>
    <submittedName>
        <fullName evidence="1">Uncharacterized protein</fullName>
    </submittedName>
</protein>
<keyword evidence="2" id="KW-1185">Reference proteome</keyword>
<name>A0ACC1NQ13_9HYPO</name>
<comment type="caution">
    <text evidence="1">The sequence shown here is derived from an EMBL/GenBank/DDBJ whole genome shotgun (WGS) entry which is preliminary data.</text>
</comment>